<dbReference type="PANTHER" id="PTHR47539:SF1">
    <property type="entry name" value="PENTATRICOPEPTIDE REPEAT-CONTAINING PROTEIN OTP51, CHLOROPLASTIC"/>
    <property type="match status" value="1"/>
</dbReference>
<comment type="subcellular location">
    <subcellularLocation>
        <location evidence="1">Plastid</location>
        <location evidence="1">Chloroplast</location>
    </subcellularLocation>
</comment>
<name>A0A8T0X7I9_PANVG</name>
<dbReference type="InterPro" id="IPR004860">
    <property type="entry name" value="LAGLIDADG_dom"/>
</dbReference>
<dbReference type="SUPFAM" id="SSF81901">
    <property type="entry name" value="HCP-like"/>
    <property type="match status" value="1"/>
</dbReference>
<dbReference type="Pfam" id="PF01535">
    <property type="entry name" value="PPR"/>
    <property type="match status" value="4"/>
</dbReference>
<evidence type="ECO:0000256" key="1">
    <source>
        <dbReference type="ARBA" id="ARBA00004229"/>
    </source>
</evidence>
<feature type="repeat" description="PPR" evidence="10">
    <location>
        <begin position="369"/>
        <end position="403"/>
    </location>
</feature>
<dbReference type="InterPro" id="IPR011990">
    <property type="entry name" value="TPR-like_helical_dom_sf"/>
</dbReference>
<keyword evidence="14" id="KW-1185">Reference proteome</keyword>
<dbReference type="PROSITE" id="PS51375">
    <property type="entry name" value="PPR"/>
    <property type="match status" value="3"/>
</dbReference>
<dbReference type="GO" id="GO:0009507">
    <property type="term" value="C:chloroplast"/>
    <property type="evidence" value="ECO:0007669"/>
    <property type="project" value="UniProtKB-SubCell"/>
</dbReference>
<dbReference type="FunFam" id="1.25.40.10:FF:000296">
    <property type="entry name" value="Pentatricopeptide repeat-containing protein, chloroplastic"/>
    <property type="match status" value="1"/>
</dbReference>
<dbReference type="InterPro" id="IPR052500">
    <property type="entry name" value="Chloro/Mito_RNA_Process"/>
</dbReference>
<keyword evidence="5" id="KW-0507">mRNA processing</keyword>
<comment type="caution">
    <text evidence="13">The sequence shown here is derived from an EMBL/GenBank/DDBJ whole genome shotgun (WGS) entry which is preliminary data.</text>
</comment>
<evidence type="ECO:0000256" key="6">
    <source>
        <dbReference type="ARBA" id="ARBA00022737"/>
    </source>
</evidence>
<organism evidence="13 14">
    <name type="scientific">Panicum virgatum</name>
    <name type="common">Blackwell switchgrass</name>
    <dbReference type="NCBI Taxonomy" id="38727"/>
    <lineage>
        <taxon>Eukaryota</taxon>
        <taxon>Viridiplantae</taxon>
        <taxon>Streptophyta</taxon>
        <taxon>Embryophyta</taxon>
        <taxon>Tracheophyta</taxon>
        <taxon>Spermatophyta</taxon>
        <taxon>Magnoliopsida</taxon>
        <taxon>Liliopsida</taxon>
        <taxon>Poales</taxon>
        <taxon>Poaceae</taxon>
        <taxon>PACMAD clade</taxon>
        <taxon>Panicoideae</taxon>
        <taxon>Panicodae</taxon>
        <taxon>Paniceae</taxon>
        <taxon>Panicinae</taxon>
        <taxon>Panicum</taxon>
        <taxon>Panicum sect. Hiantes</taxon>
    </lineage>
</organism>
<keyword evidence="6" id="KW-0677">Repeat</keyword>
<evidence type="ECO:0000256" key="11">
    <source>
        <dbReference type="SAM" id="MobiDB-lite"/>
    </source>
</evidence>
<evidence type="ECO:0000256" key="7">
    <source>
        <dbReference type="ARBA" id="ARBA00022946"/>
    </source>
</evidence>
<evidence type="ECO:0000256" key="5">
    <source>
        <dbReference type="ARBA" id="ARBA00022664"/>
    </source>
</evidence>
<sequence length="806" mass="91985">MASASPCACGAPSPSLRCPLSLSLPFASFPPAVRLAAPPLLLRRIAVSRPRAASALEALVMESDDEDEDEGEESEEYGAGLFQGEAWAAAADERDAVRSPELQVFELEELPEQWRRSRIAWLCKELPAYKHSTFTRILNAQRKWITQDDATYIAVHCLRIRNNDAAFRVYSWMVRQHWYRFNFALATRVADCLAREGKVEKCREVFDAMVKQGRVPAESTFHILVVAYLSVPGGRCFEEACTIYNQMIQMGGYKPRLNLHNSVFRALVSKTGGTAKHNLKQAEFVYHNIVTSNLAVHKDVFVGLIWIHSYQDVIDRDRIKALRDEMKRAGYEETTDVLVSLMRAFSKEGDIKETEATWHRLLQSGCELPAQAYICRMELYARTGEPMKSLEMFKEMKGRNVSPNVASYHKIIEIMAKAREIETAERLMDEFVESHMKHLMPAFIDMMYMYLDLDMHDKLEQTFTKCLGQCRPNRILYTIYLESLVRIGNIAKAEEIFGEMHKNGTIGTHAKSCNIMLRGYLSAEDYQKAESIYDLMCKKKYDVPVDTLEKLQSGLLTSKKVVKPPKPVSMKLDEEQREILIGLLLGGTQIESHAQKGVHIVNFKFQEDSNAHSVLRAHIHERFFEWLPSACRSFNDDSEIPYQFSTIPHAHFGFFADQFFLKGQPVLPKLVHRWLSPRVLAYWFMFGGFRLQSGDIVLKVSGGNIDGIERIANSLQTRSLTCKVKRKGRFFWIGFQGSSADSFWKIIVPYVLDSFTGSTTTMQESHSIGSDGSRDSDTSYKDDTQRYNTETERSPCKRLVSRLVRS</sequence>
<dbReference type="GO" id="GO:0048564">
    <property type="term" value="P:photosystem I assembly"/>
    <property type="evidence" value="ECO:0007669"/>
    <property type="project" value="TreeGrafter"/>
</dbReference>
<dbReference type="EMBL" id="CM029038">
    <property type="protein sequence ID" value="KAG2653283.1"/>
    <property type="molecule type" value="Genomic_DNA"/>
</dbReference>
<evidence type="ECO:0000256" key="8">
    <source>
        <dbReference type="ARBA" id="ARBA00023187"/>
    </source>
</evidence>
<gene>
    <name evidence="13" type="ORF">PVAP13_1NG443100</name>
</gene>
<evidence type="ECO:0000256" key="9">
    <source>
        <dbReference type="ARBA" id="ARBA00077892"/>
    </source>
</evidence>
<evidence type="ECO:0000259" key="12">
    <source>
        <dbReference type="Pfam" id="PF03161"/>
    </source>
</evidence>
<evidence type="ECO:0000256" key="4">
    <source>
        <dbReference type="ARBA" id="ARBA00022640"/>
    </source>
</evidence>
<feature type="domain" description="Homing endonuclease LAGLIDADG" evidence="12">
    <location>
        <begin position="577"/>
        <end position="743"/>
    </location>
</feature>
<dbReference type="FunFam" id="3.10.28.10:FF:000005">
    <property type="entry name" value="Pentatricopeptide repeat-containing protein At2g15820, chloroplastic"/>
    <property type="match status" value="1"/>
</dbReference>
<feature type="region of interest" description="Disordered" evidence="11">
    <location>
        <begin position="762"/>
        <end position="795"/>
    </location>
</feature>
<keyword evidence="8" id="KW-0508">mRNA splicing</keyword>
<dbReference type="Gene3D" id="3.10.28.10">
    <property type="entry name" value="Homing endonucleases"/>
    <property type="match status" value="2"/>
</dbReference>
<keyword evidence="4" id="KW-0934">Plastid</keyword>
<accession>A0A8T0X7I9</accession>
<dbReference type="Pfam" id="PF13812">
    <property type="entry name" value="PPR_3"/>
    <property type="match status" value="1"/>
</dbReference>
<dbReference type="PANTHER" id="PTHR47539">
    <property type="entry name" value="PENTATRICOPEPTIDE REPEAT-CONTAINING PROTEIN OTP51, CHLOROPLASTIC"/>
    <property type="match status" value="1"/>
</dbReference>
<dbReference type="NCBIfam" id="TIGR00756">
    <property type="entry name" value="PPR"/>
    <property type="match status" value="4"/>
</dbReference>
<evidence type="ECO:0000313" key="13">
    <source>
        <dbReference type="EMBL" id="KAG2653283.1"/>
    </source>
</evidence>
<keyword evidence="7" id="KW-0809">Transit peptide</keyword>
<evidence type="ECO:0000256" key="10">
    <source>
        <dbReference type="PROSITE-ProRule" id="PRU00708"/>
    </source>
</evidence>
<evidence type="ECO:0000256" key="2">
    <source>
        <dbReference type="ARBA" id="ARBA00007626"/>
    </source>
</evidence>
<keyword evidence="3" id="KW-0150">Chloroplast</keyword>
<feature type="compositionally biased region" description="Basic and acidic residues" evidence="11">
    <location>
        <begin position="772"/>
        <end position="795"/>
    </location>
</feature>
<proteinExistence type="inferred from homology"/>
<dbReference type="GO" id="GO:0000373">
    <property type="term" value="P:Group II intron splicing"/>
    <property type="evidence" value="ECO:0007669"/>
    <property type="project" value="TreeGrafter"/>
</dbReference>
<evidence type="ECO:0000313" key="14">
    <source>
        <dbReference type="Proteomes" id="UP000823388"/>
    </source>
</evidence>
<dbReference type="GO" id="GO:0045292">
    <property type="term" value="P:mRNA cis splicing, via spliceosome"/>
    <property type="evidence" value="ECO:0007669"/>
    <property type="project" value="TreeGrafter"/>
</dbReference>
<dbReference type="Pfam" id="PF03161">
    <property type="entry name" value="LAGLIDADG_2"/>
    <property type="match status" value="1"/>
</dbReference>
<feature type="repeat" description="PPR" evidence="10">
    <location>
        <begin position="473"/>
        <end position="507"/>
    </location>
</feature>
<dbReference type="GO" id="GO:0004519">
    <property type="term" value="F:endonuclease activity"/>
    <property type="evidence" value="ECO:0007669"/>
    <property type="project" value="InterPro"/>
</dbReference>
<dbReference type="FunFam" id="3.10.28.10:FF:000003">
    <property type="entry name" value="Pentatricopeptide repeat-containing protein, chloroplastic"/>
    <property type="match status" value="1"/>
</dbReference>
<dbReference type="InterPro" id="IPR002885">
    <property type="entry name" value="PPR_rpt"/>
</dbReference>
<dbReference type="AlphaFoldDB" id="A0A8T0X7I9"/>
<comment type="similarity">
    <text evidence="2">Belongs to the PPR family. P subfamily.</text>
</comment>
<dbReference type="Proteomes" id="UP000823388">
    <property type="component" value="Chromosome 1N"/>
</dbReference>
<dbReference type="InterPro" id="IPR027434">
    <property type="entry name" value="Homing_endonucl"/>
</dbReference>
<evidence type="ECO:0000256" key="3">
    <source>
        <dbReference type="ARBA" id="ARBA00022528"/>
    </source>
</evidence>
<dbReference type="Gene3D" id="1.25.40.10">
    <property type="entry name" value="Tetratricopeptide repeat domain"/>
    <property type="match status" value="2"/>
</dbReference>
<reference evidence="13" key="1">
    <citation type="submission" date="2020-05" db="EMBL/GenBank/DDBJ databases">
        <title>WGS assembly of Panicum virgatum.</title>
        <authorList>
            <person name="Lovell J.T."/>
            <person name="Jenkins J."/>
            <person name="Shu S."/>
            <person name="Juenger T.E."/>
            <person name="Schmutz J."/>
        </authorList>
    </citation>
    <scope>NUCLEOTIDE SEQUENCE</scope>
    <source>
        <strain evidence="13">AP13</strain>
    </source>
</reference>
<protein>
    <recommendedName>
        <fullName evidence="9">Protein ORGANELLE TRANSCRIPT PROCESSING 51</fullName>
    </recommendedName>
</protein>
<feature type="repeat" description="PPR" evidence="10">
    <location>
        <begin position="182"/>
        <end position="216"/>
    </location>
</feature>
<dbReference type="SUPFAM" id="SSF55608">
    <property type="entry name" value="Homing endonucleases"/>
    <property type="match status" value="1"/>
</dbReference>